<comment type="subcellular location">
    <subcellularLocation>
        <location evidence="1 8">Cell membrane</location>
        <topology evidence="1 8">Multi-pass membrane protein</topology>
    </subcellularLocation>
</comment>
<dbReference type="KEGG" id="schv:BRCON_0056"/>
<feature type="transmembrane region" description="Helical" evidence="8">
    <location>
        <begin position="190"/>
        <end position="207"/>
    </location>
</feature>
<feature type="transmembrane region" description="Helical" evidence="8">
    <location>
        <begin position="139"/>
        <end position="159"/>
    </location>
</feature>
<evidence type="ECO:0000313" key="10">
    <source>
        <dbReference type="EMBL" id="AXA34833.1"/>
    </source>
</evidence>
<feature type="transmembrane region" description="Helical" evidence="8">
    <location>
        <begin position="65"/>
        <end position="95"/>
    </location>
</feature>
<evidence type="ECO:0000256" key="6">
    <source>
        <dbReference type="ARBA" id="ARBA00022989"/>
    </source>
</evidence>
<dbReference type="GO" id="GO:0005886">
    <property type="term" value="C:plasma membrane"/>
    <property type="evidence" value="ECO:0007669"/>
    <property type="project" value="UniProtKB-SubCell"/>
</dbReference>
<name>A0A2Z4Y2A8_SUMC1</name>
<keyword evidence="6 8" id="KW-1133">Transmembrane helix</keyword>
<dbReference type="InterPro" id="IPR035906">
    <property type="entry name" value="MetI-like_sf"/>
</dbReference>
<gene>
    <name evidence="10" type="ORF">BRCON_0056</name>
</gene>
<keyword evidence="5 8" id="KW-0812">Transmembrane</keyword>
<dbReference type="PANTHER" id="PTHR43470:SF5">
    <property type="entry name" value="PHOSPHATE TRANSPORT SYSTEM PERMEASE PROTEIN PSTA"/>
    <property type="match status" value="1"/>
</dbReference>
<accession>A0A2Z4Y2A8</accession>
<keyword evidence="7 8" id="KW-0472">Membrane</keyword>
<evidence type="ECO:0000256" key="5">
    <source>
        <dbReference type="ARBA" id="ARBA00022692"/>
    </source>
</evidence>
<dbReference type="InterPro" id="IPR000515">
    <property type="entry name" value="MetI-like"/>
</dbReference>
<dbReference type="GO" id="GO:0005315">
    <property type="term" value="F:phosphate transmembrane transporter activity"/>
    <property type="evidence" value="ECO:0007669"/>
    <property type="project" value="InterPro"/>
</dbReference>
<keyword evidence="4 8" id="KW-1003">Cell membrane</keyword>
<dbReference type="EMBL" id="CP030759">
    <property type="protein sequence ID" value="AXA34833.1"/>
    <property type="molecule type" value="Genomic_DNA"/>
</dbReference>
<dbReference type="AlphaFoldDB" id="A0A2Z4Y2A8"/>
<comment type="similarity">
    <text evidence="2 8">Belongs to the binding-protein-dependent transport system permease family. CysTW subfamily.</text>
</comment>
<proteinExistence type="inferred from homology"/>
<evidence type="ECO:0000256" key="7">
    <source>
        <dbReference type="ARBA" id="ARBA00023136"/>
    </source>
</evidence>
<dbReference type="PROSITE" id="PS50928">
    <property type="entry name" value="ABC_TM1"/>
    <property type="match status" value="1"/>
</dbReference>
<dbReference type="Proteomes" id="UP000262583">
    <property type="component" value="Chromosome"/>
</dbReference>
<feature type="transmembrane region" description="Helical" evidence="8">
    <location>
        <begin position="20"/>
        <end position="45"/>
    </location>
</feature>
<dbReference type="CDD" id="cd06261">
    <property type="entry name" value="TM_PBP2"/>
    <property type="match status" value="1"/>
</dbReference>
<organism evidence="10 11">
    <name type="scientific">Sumerlaea chitinivorans</name>
    <dbReference type="NCBI Taxonomy" id="2250252"/>
    <lineage>
        <taxon>Bacteria</taxon>
        <taxon>Candidatus Sumerlaeota</taxon>
        <taxon>Candidatus Sumerlaeia</taxon>
        <taxon>Candidatus Sumerlaeales</taxon>
        <taxon>Candidatus Sumerlaeaceae</taxon>
        <taxon>Candidatus Sumerlaea</taxon>
    </lineage>
</organism>
<feature type="transmembrane region" description="Helical" evidence="8">
    <location>
        <begin position="272"/>
        <end position="292"/>
    </location>
</feature>
<evidence type="ECO:0000256" key="1">
    <source>
        <dbReference type="ARBA" id="ARBA00004651"/>
    </source>
</evidence>
<dbReference type="Pfam" id="PF00528">
    <property type="entry name" value="BPD_transp_1"/>
    <property type="match status" value="1"/>
</dbReference>
<protein>
    <recommendedName>
        <fullName evidence="8">Phosphate transport system permease protein PstA</fullName>
    </recommendedName>
</protein>
<dbReference type="SUPFAM" id="SSF161098">
    <property type="entry name" value="MetI-like"/>
    <property type="match status" value="1"/>
</dbReference>
<evidence type="ECO:0000256" key="8">
    <source>
        <dbReference type="RuleBase" id="RU363043"/>
    </source>
</evidence>
<evidence type="ECO:0000256" key="2">
    <source>
        <dbReference type="ARBA" id="ARBA00007069"/>
    </source>
</evidence>
<evidence type="ECO:0000259" key="9">
    <source>
        <dbReference type="PROSITE" id="PS50928"/>
    </source>
</evidence>
<keyword evidence="3" id="KW-0813">Transport</keyword>
<dbReference type="NCBIfam" id="TIGR00974">
    <property type="entry name" value="3a0107s02c"/>
    <property type="match status" value="1"/>
</dbReference>
<reference evidence="10 11" key="1">
    <citation type="submission" date="2018-05" db="EMBL/GenBank/DDBJ databases">
        <title>A metagenomic window into the 2 km-deep terrestrial subsurface aquifer revealed taxonomically and functionally diverse microbial community comprising novel uncultured bacterial lineages.</title>
        <authorList>
            <person name="Kadnikov V.V."/>
            <person name="Mardanov A.V."/>
            <person name="Beletsky A.V."/>
            <person name="Banks D."/>
            <person name="Pimenov N.V."/>
            <person name="Frank Y.A."/>
            <person name="Karnachuk O.V."/>
            <person name="Ravin N.V."/>
        </authorList>
    </citation>
    <scope>NUCLEOTIDE SEQUENCE [LARGE SCALE GENOMIC DNA]</scope>
    <source>
        <strain evidence="10">BY</strain>
    </source>
</reference>
<evidence type="ECO:0000256" key="4">
    <source>
        <dbReference type="ARBA" id="ARBA00022475"/>
    </source>
</evidence>
<evidence type="ECO:0000313" key="11">
    <source>
        <dbReference type="Proteomes" id="UP000262583"/>
    </source>
</evidence>
<dbReference type="InterPro" id="IPR005672">
    <property type="entry name" value="Phosphate_PstA"/>
</dbReference>
<feature type="domain" description="ABC transmembrane type-1" evidence="9">
    <location>
        <begin position="70"/>
        <end position="289"/>
    </location>
</feature>
<sequence>MDNVRGRVARRRQIDRAFSVMGAVCTCVGLLTIAILLGALAWQGLGRITWQFLTSFPSRFPAKAGILSALVGTALVTLVTVIVTIPVGVATAIYLDEFAPRSRLASFIELNIANLAGVPSIVYGLLALGLFVYRMKLGHSIAAAGLTLGLLVLPIVIVASREALRSIPQDIREASFAQGATRWQTVRHHLLPYSLSGIATGVIIAISRAMGETAPLVTVGALTFIAFLPPSPLMDTPPFVNFAWLESPFTVLPIQVFNWISRPQKEFHELAAAAALLLILATLLMNSLAIWLRRRARRRTSW</sequence>
<dbReference type="Gene3D" id="1.10.3720.10">
    <property type="entry name" value="MetI-like"/>
    <property type="match status" value="1"/>
</dbReference>
<feature type="transmembrane region" description="Helical" evidence="8">
    <location>
        <begin position="107"/>
        <end position="133"/>
    </location>
</feature>
<dbReference type="GO" id="GO:0035435">
    <property type="term" value="P:phosphate ion transmembrane transport"/>
    <property type="evidence" value="ECO:0007669"/>
    <property type="project" value="InterPro"/>
</dbReference>
<dbReference type="PANTHER" id="PTHR43470">
    <property type="entry name" value="PHOSPHATE TRANSPORT SYSTEM PERMEASE PROTEIN PSTA-RELATED"/>
    <property type="match status" value="1"/>
</dbReference>
<evidence type="ECO:0000256" key="3">
    <source>
        <dbReference type="ARBA" id="ARBA00022448"/>
    </source>
</evidence>